<dbReference type="GO" id="GO:0004810">
    <property type="term" value="F:CCA tRNA nucleotidyltransferase activity"/>
    <property type="evidence" value="ECO:0007669"/>
    <property type="project" value="InterPro"/>
</dbReference>
<dbReference type="RefSeq" id="WP_093882968.1">
    <property type="nucleotide sequence ID" value="NZ_FOBS01000007.1"/>
</dbReference>
<dbReference type="OrthoDB" id="9781887at2"/>
<keyword evidence="1" id="KW-0547">Nucleotide-binding</keyword>
<gene>
    <name evidence="5" type="ORF">SAMN04489760_107111</name>
</gene>
<dbReference type="STRING" id="43775.SAMN04489760_107111"/>
<dbReference type="Pfam" id="PF18297">
    <property type="entry name" value="NFACT-R_2"/>
    <property type="match status" value="1"/>
</dbReference>
<evidence type="ECO:0000256" key="1">
    <source>
        <dbReference type="ARBA" id="ARBA00022741"/>
    </source>
</evidence>
<accession>A0A1H7WQM1</accession>
<evidence type="ECO:0000256" key="2">
    <source>
        <dbReference type="ARBA" id="ARBA00022840"/>
    </source>
</evidence>
<dbReference type="Proteomes" id="UP000198744">
    <property type="component" value="Unassembled WGS sequence"/>
</dbReference>
<keyword evidence="6" id="KW-1185">Reference proteome</keyword>
<dbReference type="InterPro" id="IPR014729">
    <property type="entry name" value="Rossmann-like_a/b/a_fold"/>
</dbReference>
<feature type="domain" description="NFACT protein RNA binding" evidence="4">
    <location>
        <begin position="222"/>
        <end position="323"/>
    </location>
</feature>
<dbReference type="Pfam" id="PF02568">
    <property type="entry name" value="ThiI"/>
    <property type="match status" value="1"/>
</dbReference>
<dbReference type="InterPro" id="IPR059101">
    <property type="entry name" value="NFACT-R_2"/>
</dbReference>
<dbReference type="EMBL" id="FOBS01000007">
    <property type="protein sequence ID" value="SEM23723.1"/>
    <property type="molecule type" value="Genomic_DNA"/>
</dbReference>
<reference evidence="5 6" key="1">
    <citation type="submission" date="2016-10" db="EMBL/GenBank/DDBJ databases">
        <authorList>
            <person name="de Groot N.N."/>
        </authorList>
    </citation>
    <scope>NUCLEOTIDE SEQUENCE [LARGE SCALE GENOMIC DNA]</scope>
    <source>
        <strain evidence="5 6">DSM 8423</strain>
    </source>
</reference>
<evidence type="ECO:0000259" key="4">
    <source>
        <dbReference type="Pfam" id="PF18297"/>
    </source>
</evidence>
<dbReference type="AlphaFoldDB" id="A0A1H7WQM1"/>
<protein>
    <submittedName>
        <fullName evidence="5">tRNA U34 2-thiouridine synthase MnmA/TrmU, contains the PP-loop ATPase domain</fullName>
    </submittedName>
</protein>
<dbReference type="SUPFAM" id="SSF52402">
    <property type="entry name" value="Adenine nucleotide alpha hydrolases-like"/>
    <property type="match status" value="1"/>
</dbReference>
<dbReference type="GO" id="GO:0005524">
    <property type="term" value="F:ATP binding"/>
    <property type="evidence" value="ECO:0007669"/>
    <property type="project" value="UniProtKB-KW"/>
</dbReference>
<evidence type="ECO:0000313" key="5">
    <source>
        <dbReference type="EMBL" id="SEM23723.1"/>
    </source>
</evidence>
<feature type="domain" description="Thil AANH" evidence="3">
    <location>
        <begin position="4"/>
        <end position="139"/>
    </location>
</feature>
<proteinExistence type="predicted"/>
<evidence type="ECO:0000313" key="6">
    <source>
        <dbReference type="Proteomes" id="UP000198744"/>
    </source>
</evidence>
<evidence type="ECO:0000259" key="3">
    <source>
        <dbReference type="Pfam" id="PF02568"/>
    </source>
</evidence>
<keyword evidence="2" id="KW-0067">ATP-binding</keyword>
<sequence length="324" mass="35775">MVRGISVFSGGLDSILAVKVIQDQGIDVLGITFETPFFSARKAREAAAQIGLPLIVLDITDEHLQMLRSPRYGYGKNLNPCIDCHTLMLKIAGDRMSEMEADFLFTGEVLGQRPMSQGKQMLGVVAKNSGYRDFILRPLSARLLPETKPEIEGKVQRELLLAISGRGRKIQIELAEHYGISDYAPPAGGCLLTDPMFSKRLRDLFNHKKDYSRWDIELLKFGRHFRINETTKIIVGRNRIDNEAIQKLTKNGDITVYMASFRGPTVLIPGGGNAEMIQLAAAICARYSDAPKDVNVAVTCLFGSQSSSIEAIAVSPEVVSAWMI</sequence>
<organism evidence="5 6">
    <name type="scientific">Syntrophus gentianae</name>
    <dbReference type="NCBI Taxonomy" id="43775"/>
    <lineage>
        <taxon>Bacteria</taxon>
        <taxon>Pseudomonadati</taxon>
        <taxon>Thermodesulfobacteriota</taxon>
        <taxon>Syntrophia</taxon>
        <taxon>Syntrophales</taxon>
        <taxon>Syntrophaceae</taxon>
        <taxon>Syntrophus</taxon>
    </lineage>
</organism>
<dbReference type="Gene3D" id="3.40.50.620">
    <property type="entry name" value="HUPs"/>
    <property type="match status" value="1"/>
</dbReference>
<name>A0A1H7WQM1_9BACT</name>
<dbReference type="PANTHER" id="PTHR11933">
    <property type="entry name" value="TRNA 5-METHYLAMINOMETHYL-2-THIOURIDYLATE -METHYLTRANSFERASE"/>
    <property type="match status" value="1"/>
</dbReference>
<dbReference type="PANTHER" id="PTHR11933:SF6">
    <property type="entry name" value="THIL AANH DOMAIN-CONTAINING PROTEIN"/>
    <property type="match status" value="1"/>
</dbReference>
<dbReference type="InterPro" id="IPR020536">
    <property type="entry name" value="ThiI_AANH"/>
</dbReference>